<evidence type="ECO:0008006" key="3">
    <source>
        <dbReference type="Google" id="ProtNLM"/>
    </source>
</evidence>
<evidence type="ECO:0000313" key="2">
    <source>
        <dbReference type="Proteomes" id="UP000019202"/>
    </source>
</evidence>
<dbReference type="AlphaFoldDB" id="W1J7J0"/>
<dbReference type="EMBL" id="CBXF010000132">
    <property type="protein sequence ID" value="CDL85435.1"/>
    <property type="molecule type" value="Genomic_DNA"/>
</dbReference>
<reference evidence="1" key="1">
    <citation type="submission" date="2013-11" db="EMBL/GenBank/DDBJ databases">
        <title>Draft genome sequence and annotation of the entomopathogenic bacteria, Xenorhabdus cabanillasi strain JM26 and Xenorhabdus szentirmai strain DSM 16338.</title>
        <authorList>
            <person name="Gualtieri M."/>
            <person name="Ogier J.C."/>
            <person name="Pages S."/>
            <person name="Givaudan A."/>
            <person name="Gaudriault S."/>
        </authorList>
    </citation>
    <scope>NUCLEOTIDE SEQUENCE [LARGE SCALE GENOMIC DNA]</scope>
    <source>
        <strain evidence="1">DSM 16338</strain>
    </source>
</reference>
<gene>
    <name evidence="1" type="ORF">XSR1_70173</name>
</gene>
<proteinExistence type="predicted"/>
<dbReference type="STRING" id="1427518.XSR1_70173"/>
<dbReference type="PANTHER" id="PTHR34413:SF2">
    <property type="entry name" value="PROPHAGE TAIL FIBER ASSEMBLY PROTEIN HOMOLOG TFAE-RELATED"/>
    <property type="match status" value="1"/>
</dbReference>
<dbReference type="Proteomes" id="UP000019202">
    <property type="component" value="Unassembled WGS sequence"/>
</dbReference>
<dbReference type="RefSeq" id="WP_051462584.1">
    <property type="nucleotide sequence ID" value="NZ_CAWLWS010000132.1"/>
</dbReference>
<evidence type="ECO:0000313" key="1">
    <source>
        <dbReference type="EMBL" id="CDL85435.1"/>
    </source>
</evidence>
<sequence>MKMKYYYYSPSKNVFYLFNNIDGVSLPADGIRVDETVYAKFAPEMTPKGKHLVAGPDGLPMWTDIPGPTPEQLQRQADYERKDLIRAVREHLEPLQDAAYLDVATEEEKAALTAWHRYRLALYRLDITMAPDIDWPQKPE</sequence>
<organism evidence="1 2">
    <name type="scientific">Xenorhabdus szentirmaii DSM 16338</name>
    <dbReference type="NCBI Taxonomy" id="1427518"/>
    <lineage>
        <taxon>Bacteria</taxon>
        <taxon>Pseudomonadati</taxon>
        <taxon>Pseudomonadota</taxon>
        <taxon>Gammaproteobacteria</taxon>
        <taxon>Enterobacterales</taxon>
        <taxon>Morganellaceae</taxon>
        <taxon>Xenorhabdus</taxon>
    </lineage>
</organism>
<dbReference type="InterPro" id="IPR051220">
    <property type="entry name" value="TFA_Chaperone"/>
</dbReference>
<keyword evidence="2" id="KW-1185">Reference proteome</keyword>
<protein>
    <recommendedName>
        <fullName evidence="3">Tail fiber assembly protein</fullName>
    </recommendedName>
</protein>
<dbReference type="PANTHER" id="PTHR34413">
    <property type="entry name" value="PROPHAGE TAIL FIBER ASSEMBLY PROTEIN HOMOLOG TFAE-RELATED-RELATED"/>
    <property type="match status" value="1"/>
</dbReference>
<accession>W1J7J0</accession>
<comment type="caution">
    <text evidence="1">The sequence shown here is derived from an EMBL/GenBank/DDBJ whole genome shotgun (WGS) entry which is preliminary data.</text>
</comment>
<dbReference type="Pfam" id="PF02413">
    <property type="entry name" value="Caudo_TAP"/>
    <property type="match status" value="1"/>
</dbReference>
<dbReference type="InterPro" id="IPR003458">
    <property type="entry name" value="Phage_T4_Gp38_tail_assem"/>
</dbReference>
<name>W1J7J0_9GAMM</name>